<evidence type="ECO:0000313" key="3">
    <source>
        <dbReference type="EMBL" id="KAL3787640.1"/>
    </source>
</evidence>
<dbReference type="Pfam" id="PF13593">
    <property type="entry name" value="SBF_like"/>
    <property type="match status" value="1"/>
</dbReference>
<sequence length="475" mass="52793">MDTKLKRRFGIADRNNRSTMSPKLEAQTSALDFALTVHPVRDDVPTSGEDGDNTTALPTATLEQEDVSLHRRIWQRWCALYTANSFLILILCAILLAYAYPPLGAVYVAPQITATWIAVIFIFMSTLYEMIASLRKLVALAGMAIQTKELSKAFTRFFFNVFVNVFNFGVVSGIVYGFSRFMLYVNALPKSLADGMTICATLPVAPNMVQVLTNSAGGDEAAAIFNAAFGNLVGVFLTPALILFYLGATAEIKFGDVFFKLGLRVVLPIVIGQVLRNFFPPAKTFVRRYKKYFKRMQEWCLVFIVYTVFCKTFSEGSDASTGDVFIMIALQLVLLCFVMVLAWCLLRILFRKEPKLQAMGLFGCTQKTVAMGVPLINAIYESNPLVGLYTLPLLIWHPMQLVLGTAIAPRLADYVKRREDSQELNQMSEDGETESEKPIQAAEMGEAIEADGIAAPNKRHSMKNQDTSLNSTITF</sequence>
<feature type="compositionally biased region" description="Polar residues" evidence="1">
    <location>
        <begin position="464"/>
        <end position="475"/>
    </location>
</feature>
<dbReference type="EMBL" id="JABMIG020000171">
    <property type="protein sequence ID" value="KAL3787640.1"/>
    <property type="molecule type" value="Genomic_DNA"/>
</dbReference>
<feature type="transmembrane region" description="Helical" evidence="2">
    <location>
        <begin position="296"/>
        <end position="314"/>
    </location>
</feature>
<feature type="transmembrane region" description="Helical" evidence="2">
    <location>
        <begin position="358"/>
        <end position="380"/>
    </location>
</feature>
<dbReference type="InterPro" id="IPR038770">
    <property type="entry name" value="Na+/solute_symporter_sf"/>
</dbReference>
<feature type="transmembrane region" description="Helical" evidence="2">
    <location>
        <begin position="257"/>
        <end position="275"/>
    </location>
</feature>
<keyword evidence="2" id="KW-0812">Transmembrane</keyword>
<organism evidence="3 4">
    <name type="scientific">Cyclotella cryptica</name>
    <dbReference type="NCBI Taxonomy" id="29204"/>
    <lineage>
        <taxon>Eukaryota</taxon>
        <taxon>Sar</taxon>
        <taxon>Stramenopiles</taxon>
        <taxon>Ochrophyta</taxon>
        <taxon>Bacillariophyta</taxon>
        <taxon>Coscinodiscophyceae</taxon>
        <taxon>Thalassiosirophycidae</taxon>
        <taxon>Stephanodiscales</taxon>
        <taxon>Stephanodiscaceae</taxon>
        <taxon>Cyclotella</taxon>
    </lineage>
</organism>
<dbReference type="Gene3D" id="1.20.1530.20">
    <property type="match status" value="1"/>
</dbReference>
<feature type="region of interest" description="Disordered" evidence="1">
    <location>
        <begin position="453"/>
        <end position="475"/>
    </location>
</feature>
<proteinExistence type="predicted"/>
<keyword evidence="2" id="KW-1133">Transmembrane helix</keyword>
<comment type="caution">
    <text evidence="3">The sequence shown here is derived from an EMBL/GenBank/DDBJ whole genome shotgun (WGS) entry which is preliminary data.</text>
</comment>
<protein>
    <recommendedName>
        <fullName evidence="5">Sodium/bile acid cotransporter</fullName>
    </recommendedName>
</protein>
<gene>
    <name evidence="3" type="ORF">HJC23_011788</name>
</gene>
<feature type="transmembrane region" description="Helical" evidence="2">
    <location>
        <begin position="221"/>
        <end position="245"/>
    </location>
</feature>
<keyword evidence="4" id="KW-1185">Reference proteome</keyword>
<evidence type="ECO:0000256" key="1">
    <source>
        <dbReference type="SAM" id="MobiDB-lite"/>
    </source>
</evidence>
<feature type="transmembrane region" description="Helical" evidence="2">
    <location>
        <begin position="106"/>
        <end position="128"/>
    </location>
</feature>
<reference evidence="3 4" key="1">
    <citation type="journal article" date="2020" name="G3 (Bethesda)">
        <title>Improved Reference Genome for Cyclotella cryptica CCMP332, a Model for Cell Wall Morphogenesis, Salinity Adaptation, and Lipid Production in Diatoms (Bacillariophyta).</title>
        <authorList>
            <person name="Roberts W.R."/>
            <person name="Downey K.M."/>
            <person name="Ruck E.C."/>
            <person name="Traller J.C."/>
            <person name="Alverson A.J."/>
        </authorList>
    </citation>
    <scope>NUCLEOTIDE SEQUENCE [LARGE SCALE GENOMIC DNA]</scope>
    <source>
        <strain evidence="3 4">CCMP332</strain>
    </source>
</reference>
<name>A0ABD3PHS4_9STRA</name>
<keyword evidence="2" id="KW-0472">Membrane</keyword>
<feature type="transmembrane region" description="Helical" evidence="2">
    <location>
        <begin position="386"/>
        <end position="408"/>
    </location>
</feature>
<feature type="transmembrane region" description="Helical" evidence="2">
    <location>
        <begin position="157"/>
        <end position="179"/>
    </location>
</feature>
<dbReference type="InterPro" id="IPR016833">
    <property type="entry name" value="Put_Na-Bile_cotransptr"/>
</dbReference>
<accession>A0ABD3PHS4</accession>
<evidence type="ECO:0000256" key="2">
    <source>
        <dbReference type="SAM" id="Phobius"/>
    </source>
</evidence>
<evidence type="ECO:0008006" key="5">
    <source>
        <dbReference type="Google" id="ProtNLM"/>
    </source>
</evidence>
<dbReference type="AlphaFoldDB" id="A0ABD3PHS4"/>
<dbReference type="Proteomes" id="UP001516023">
    <property type="component" value="Unassembled WGS sequence"/>
</dbReference>
<feature type="transmembrane region" description="Helical" evidence="2">
    <location>
        <begin position="326"/>
        <end position="346"/>
    </location>
</feature>
<evidence type="ECO:0000313" key="4">
    <source>
        <dbReference type="Proteomes" id="UP001516023"/>
    </source>
</evidence>
<feature type="transmembrane region" description="Helical" evidence="2">
    <location>
        <begin position="191"/>
        <end position="209"/>
    </location>
</feature>
<dbReference type="PANTHER" id="PTHR18640:SF5">
    <property type="entry name" value="SODIUM_BILE ACID COTRANSPORTER 7"/>
    <property type="match status" value="1"/>
</dbReference>
<feature type="transmembrane region" description="Helical" evidence="2">
    <location>
        <begin position="78"/>
        <end position="100"/>
    </location>
</feature>
<dbReference type="PANTHER" id="PTHR18640">
    <property type="entry name" value="SOLUTE CARRIER FAMILY 10 MEMBER 7"/>
    <property type="match status" value="1"/>
</dbReference>